<proteinExistence type="predicted"/>
<reference evidence="2" key="1">
    <citation type="journal article" date="2020" name="Nat. Commun.">
        <title>Large-scale genome sequencing of mycorrhizal fungi provides insights into the early evolution of symbiotic traits.</title>
        <authorList>
            <person name="Miyauchi S."/>
            <person name="Kiss E."/>
            <person name="Kuo A."/>
            <person name="Drula E."/>
            <person name="Kohler A."/>
            <person name="Sanchez-Garcia M."/>
            <person name="Morin E."/>
            <person name="Andreopoulos B."/>
            <person name="Barry K.W."/>
            <person name="Bonito G."/>
            <person name="Buee M."/>
            <person name="Carver A."/>
            <person name="Chen C."/>
            <person name="Cichocki N."/>
            <person name="Clum A."/>
            <person name="Culley D."/>
            <person name="Crous P.W."/>
            <person name="Fauchery L."/>
            <person name="Girlanda M."/>
            <person name="Hayes R.D."/>
            <person name="Keri Z."/>
            <person name="LaButti K."/>
            <person name="Lipzen A."/>
            <person name="Lombard V."/>
            <person name="Magnuson J."/>
            <person name="Maillard F."/>
            <person name="Murat C."/>
            <person name="Nolan M."/>
            <person name="Ohm R.A."/>
            <person name="Pangilinan J."/>
            <person name="Pereira M.F."/>
            <person name="Perotto S."/>
            <person name="Peter M."/>
            <person name="Pfister S."/>
            <person name="Riley R."/>
            <person name="Sitrit Y."/>
            <person name="Stielow J.B."/>
            <person name="Szollosi G."/>
            <person name="Zifcakova L."/>
            <person name="Stursova M."/>
            <person name="Spatafora J.W."/>
            <person name="Tedersoo L."/>
            <person name="Vaario L.M."/>
            <person name="Yamada A."/>
            <person name="Yan M."/>
            <person name="Wang P."/>
            <person name="Xu J."/>
            <person name="Bruns T."/>
            <person name="Baldrian P."/>
            <person name="Vilgalys R."/>
            <person name="Dunand C."/>
            <person name="Henrissat B."/>
            <person name="Grigoriev I.V."/>
            <person name="Hibbett D."/>
            <person name="Nagy L.G."/>
            <person name="Martin F.M."/>
        </authorList>
    </citation>
    <scope>NUCLEOTIDE SEQUENCE</scope>
    <source>
        <strain evidence="2">UP504</strain>
    </source>
</reference>
<gene>
    <name evidence="2" type="ORF">BS47DRAFT_1344277</name>
</gene>
<evidence type="ECO:0000313" key="3">
    <source>
        <dbReference type="Proteomes" id="UP000886523"/>
    </source>
</evidence>
<accession>A0A9P6AX91</accession>
<dbReference type="AlphaFoldDB" id="A0A9P6AX91"/>
<dbReference type="EMBL" id="MU128973">
    <property type="protein sequence ID" value="KAF9513377.1"/>
    <property type="molecule type" value="Genomic_DNA"/>
</dbReference>
<organism evidence="2 3">
    <name type="scientific">Hydnum rufescens UP504</name>
    <dbReference type="NCBI Taxonomy" id="1448309"/>
    <lineage>
        <taxon>Eukaryota</taxon>
        <taxon>Fungi</taxon>
        <taxon>Dikarya</taxon>
        <taxon>Basidiomycota</taxon>
        <taxon>Agaricomycotina</taxon>
        <taxon>Agaricomycetes</taxon>
        <taxon>Cantharellales</taxon>
        <taxon>Hydnaceae</taxon>
        <taxon>Hydnum</taxon>
    </lineage>
</organism>
<evidence type="ECO:0000256" key="1">
    <source>
        <dbReference type="SAM" id="MobiDB-lite"/>
    </source>
</evidence>
<sequence length="66" mass="7190">MPLCSCQFLRWRHPVPPDTSASPYTVDSTNPDSRMSSETAIVSEPSHPPSVSQDSALRPTTDTCLT</sequence>
<dbReference type="Proteomes" id="UP000886523">
    <property type="component" value="Unassembled WGS sequence"/>
</dbReference>
<keyword evidence="3" id="KW-1185">Reference proteome</keyword>
<protein>
    <submittedName>
        <fullName evidence="2">Uncharacterized protein</fullName>
    </submittedName>
</protein>
<feature type="region of interest" description="Disordered" evidence="1">
    <location>
        <begin position="13"/>
        <end position="66"/>
    </location>
</feature>
<name>A0A9P6AX91_9AGAM</name>
<comment type="caution">
    <text evidence="2">The sequence shown here is derived from an EMBL/GenBank/DDBJ whole genome shotgun (WGS) entry which is preliminary data.</text>
</comment>
<evidence type="ECO:0000313" key="2">
    <source>
        <dbReference type="EMBL" id="KAF9513377.1"/>
    </source>
</evidence>
<feature type="compositionally biased region" description="Polar residues" evidence="1">
    <location>
        <begin position="49"/>
        <end position="66"/>
    </location>
</feature>
<feature type="compositionally biased region" description="Polar residues" evidence="1">
    <location>
        <begin position="19"/>
        <end position="40"/>
    </location>
</feature>